<dbReference type="AlphaFoldDB" id="A0A7M5X0X8"/>
<evidence type="ECO:0000313" key="2">
    <source>
        <dbReference type="EnsemblMetazoa" id="CLYHEMP015930.1"/>
    </source>
</evidence>
<dbReference type="Proteomes" id="UP000594262">
    <property type="component" value="Unplaced"/>
</dbReference>
<dbReference type="GeneID" id="136804584"/>
<proteinExistence type="predicted"/>
<sequence length="1137" mass="130446">MKLTTEILDVIRSLLQQRKPECKTTKYVDLTEYAPDTLPSQTLALLPYVMIWDPLSQFNQELYCPHCHQDEDIRNAVRKSTWCVRGKQTPRMLWDRAWWCALVGKFYSCSKGHNVVSYHVGFLKQLPSQMVPFLLTHAAGMTTACYDFAIKLLEQGHSFKEIENIMQGMFTDEYERKRFIFDPNLPELEDSMVISPSDQIIRHHFLNQFDLNKDLYQSQMDRIPFTQLHVVTNGEKFNVNIGVKERLTAGPKNTYKWNKLFDSMFMIFNEFGCIKAYGLTKDVCIDQIIQCLVALAPFNPETETISMSNYCCVSRDSILEAFPNASVVFDLDYAKNLLKEMINCNDDKHEIYKDLDSVFKTNLVTENANQLQMISNLNTFYSKWSKEENGALLNESFIDVMDNILLHVRNGCVPTKGQELVKEKTKKIFDLLSKVFQPLFLGVQSACAMVAHMVYVYNCQKLGNMKYQPIWSHQQHETVELVEFPKGIESEQELATETIENAFQSEATQEIPETKESQDSEENQTQEINQEVTADVGVTKAINVEEPPPEELVQSIDLQNFSEKCQRFIPLGKLFLNIREIVFKLPVSHNHKSMRKFVSLMSEVWFNHDYLKVSSLYNVVPRENLFALKVLGLKETPPLPEYIPNTSSLVLSIYLMLKELCENKKLPRKIFAISQKSFTSTVSEKGIVFGETENQAENLETLSKILSKEMIGGDETAYNHLFVESKKRTNPKQKSDLRKVKAEVDLATIYAAANVFGLPIMLTPTCKEIPILPIIPISKLEVCQPSFLVYDTENGFFHTYLKDNSEKKFFPCLCGLKSRRQKMKKYCIMVTCSCFSSGRSCTSLCQCCKCANNKPPESTEEIESVVESDEPAKKKKKRGRDYDFHRSTPIPNTLPPPTMLNLGTLEPQSMPRVKEVISPENMHHAFLDAFMFTLLREGTMIRSEDLPDILHGMFLEIRNEIVVDPMSREDEFLQYLAEIDMDFIQRWIIDNKQQRKLMKDFKQLCTLSLQPVVESPPKDQTPKKPVAELTNESPAITAESQPDNEQTDFQESSEELPETESKTTEVVFVIENLQHTTTDKGSKSTESEPLKETENDSEKVEQGDLDFTQEHSTNETTAVVDSPSKGTRSTRITRKRK</sequence>
<feature type="compositionally biased region" description="Polar residues" evidence="1">
    <location>
        <begin position="1030"/>
        <end position="1044"/>
    </location>
</feature>
<feature type="compositionally biased region" description="Acidic residues" evidence="1">
    <location>
        <begin position="1045"/>
        <end position="1058"/>
    </location>
</feature>
<feature type="compositionally biased region" description="Basic and acidic residues" evidence="1">
    <location>
        <begin position="1016"/>
        <end position="1026"/>
    </location>
</feature>
<name>A0A7M5X0X8_9CNID</name>
<feature type="region of interest" description="Disordered" evidence="1">
    <location>
        <begin position="1013"/>
        <end position="1137"/>
    </location>
</feature>
<feature type="region of interest" description="Disordered" evidence="1">
    <location>
        <begin position="506"/>
        <end position="529"/>
    </location>
</feature>
<protein>
    <submittedName>
        <fullName evidence="2">Uncharacterized protein</fullName>
    </submittedName>
</protein>
<dbReference type="EnsemblMetazoa" id="CLYHEMT015930.1">
    <property type="protein sequence ID" value="CLYHEMP015930.1"/>
    <property type="gene ID" value="CLYHEMG015930"/>
</dbReference>
<reference evidence="2" key="1">
    <citation type="submission" date="2021-01" db="UniProtKB">
        <authorList>
            <consortium name="EnsemblMetazoa"/>
        </authorList>
    </citation>
    <scope>IDENTIFICATION</scope>
</reference>
<keyword evidence="3" id="KW-1185">Reference proteome</keyword>
<accession>A0A7M5X0X8</accession>
<dbReference type="RefSeq" id="XP_066917284.1">
    <property type="nucleotide sequence ID" value="XM_067061183.1"/>
</dbReference>
<feature type="compositionally biased region" description="Basic and acidic residues" evidence="1">
    <location>
        <begin position="1077"/>
        <end position="1113"/>
    </location>
</feature>
<feature type="compositionally biased region" description="Polar residues" evidence="1">
    <location>
        <begin position="1114"/>
        <end position="1130"/>
    </location>
</feature>
<evidence type="ECO:0000256" key="1">
    <source>
        <dbReference type="SAM" id="MobiDB-lite"/>
    </source>
</evidence>
<organism evidence="2 3">
    <name type="scientific">Clytia hemisphaerica</name>
    <dbReference type="NCBI Taxonomy" id="252671"/>
    <lineage>
        <taxon>Eukaryota</taxon>
        <taxon>Metazoa</taxon>
        <taxon>Cnidaria</taxon>
        <taxon>Hydrozoa</taxon>
        <taxon>Hydroidolina</taxon>
        <taxon>Leptothecata</taxon>
        <taxon>Obeliida</taxon>
        <taxon>Clytiidae</taxon>
        <taxon>Clytia</taxon>
    </lineage>
</organism>
<evidence type="ECO:0000313" key="3">
    <source>
        <dbReference type="Proteomes" id="UP000594262"/>
    </source>
</evidence>
<feature type="compositionally biased region" description="Acidic residues" evidence="1">
    <location>
        <begin position="858"/>
        <end position="869"/>
    </location>
</feature>
<feature type="region of interest" description="Disordered" evidence="1">
    <location>
        <begin position="853"/>
        <end position="900"/>
    </location>
</feature>